<keyword evidence="3" id="KW-1185">Reference proteome</keyword>
<feature type="domain" description="Limonene-1,2-epoxide hydrolase" evidence="1">
    <location>
        <begin position="8"/>
        <end position="120"/>
    </location>
</feature>
<proteinExistence type="predicted"/>
<gene>
    <name evidence="2" type="ORF">DVW87_10830</name>
</gene>
<dbReference type="RefSeq" id="WP_114687766.1">
    <property type="nucleotide sequence ID" value="NZ_QQNB01000002.1"/>
</dbReference>
<dbReference type="Gene3D" id="3.10.450.50">
    <property type="match status" value="1"/>
</dbReference>
<keyword evidence="2" id="KW-0378">Hydrolase</keyword>
<reference evidence="2 3" key="1">
    <citation type="submission" date="2018-07" db="EMBL/GenBank/DDBJ databases">
        <title>a novel species of Sphingomonas isolated from the rhizosphere soil of Araceae plant.</title>
        <authorList>
            <person name="Zhiyong W."/>
            <person name="Qinglan Z."/>
            <person name="Zhiwei F."/>
            <person name="Ding X."/>
            <person name="Gejiao W."/>
            <person name="Shixue Z."/>
        </authorList>
    </citation>
    <scope>NUCLEOTIDE SEQUENCE [LARGE SCALE GENOMIC DNA]</scope>
    <source>
        <strain evidence="2 3">WZY 27</strain>
    </source>
</reference>
<dbReference type="SUPFAM" id="SSF54427">
    <property type="entry name" value="NTF2-like"/>
    <property type="match status" value="1"/>
</dbReference>
<organism evidence="2 3">
    <name type="scientific">Sphingomonas aracearum</name>
    <dbReference type="NCBI Taxonomy" id="2283317"/>
    <lineage>
        <taxon>Bacteria</taxon>
        <taxon>Pseudomonadati</taxon>
        <taxon>Pseudomonadota</taxon>
        <taxon>Alphaproteobacteria</taxon>
        <taxon>Sphingomonadales</taxon>
        <taxon>Sphingomonadaceae</taxon>
        <taxon>Sphingomonas</taxon>
    </lineage>
</organism>
<evidence type="ECO:0000313" key="3">
    <source>
        <dbReference type="Proteomes" id="UP000253918"/>
    </source>
</evidence>
<evidence type="ECO:0000259" key="1">
    <source>
        <dbReference type="Pfam" id="PF07858"/>
    </source>
</evidence>
<protein>
    <submittedName>
        <fullName evidence="2">Limonene-1,2-epoxide hydrolase</fullName>
    </submittedName>
</protein>
<dbReference type="InterPro" id="IPR013100">
    <property type="entry name" value="LEH"/>
</dbReference>
<dbReference type="InterPro" id="IPR032710">
    <property type="entry name" value="NTF2-like_dom_sf"/>
</dbReference>
<dbReference type="AlphaFoldDB" id="A0A369VVU3"/>
<dbReference type="OrthoDB" id="9781757at2"/>
<dbReference type="Proteomes" id="UP000253918">
    <property type="component" value="Unassembled WGS sequence"/>
</dbReference>
<evidence type="ECO:0000313" key="2">
    <source>
        <dbReference type="EMBL" id="RDE05697.1"/>
    </source>
</evidence>
<dbReference type="EMBL" id="QQNB01000002">
    <property type="protein sequence ID" value="RDE05697.1"/>
    <property type="molecule type" value="Genomic_DNA"/>
</dbReference>
<dbReference type="GO" id="GO:0016787">
    <property type="term" value="F:hydrolase activity"/>
    <property type="evidence" value="ECO:0007669"/>
    <property type="project" value="UniProtKB-KW"/>
</dbReference>
<sequence length="133" mass="15066">MPTDTPEIALVRSFFALINSEQFDAAIDLLAADVFYHNIPMPEMRGRENVRGFHKSFGVGDRVRVDWRLLRIAQDGDTVLTERLDIFSGDNGGRIELPTMGSFRVVDEAVSEWRDYFDLGSFERQAASIQSAH</sequence>
<name>A0A369VVU3_9SPHN</name>
<dbReference type="Pfam" id="PF07858">
    <property type="entry name" value="LEH"/>
    <property type="match status" value="1"/>
</dbReference>
<accession>A0A369VVU3</accession>
<comment type="caution">
    <text evidence="2">The sequence shown here is derived from an EMBL/GenBank/DDBJ whole genome shotgun (WGS) entry which is preliminary data.</text>
</comment>